<reference evidence="8" key="1">
    <citation type="submission" date="2018-10" db="EMBL/GenBank/DDBJ databases">
        <title>Iterative Subtractive Binning of Freshwater Chronoseries Metagenomes Recovers Nearly Complete Genomes from over Four Hundred Novel Species.</title>
        <authorList>
            <person name="Rodriguez-R L.M."/>
            <person name="Tsementzi D."/>
            <person name="Luo C."/>
            <person name="Konstantinidis K.T."/>
        </authorList>
    </citation>
    <scope>NUCLEOTIDE SEQUENCE</scope>
    <source>
        <strain evidence="8">WB7_6_001</strain>
    </source>
</reference>
<feature type="chain" id="PRO_5037996108" description="Chitooligosaccharide deacetylase" evidence="6">
    <location>
        <begin position="25"/>
        <end position="350"/>
    </location>
</feature>
<dbReference type="PROSITE" id="PS51677">
    <property type="entry name" value="NODB"/>
    <property type="match status" value="1"/>
</dbReference>
<organism evidence="8 9">
    <name type="scientific">Candidatus Fonsibacter lacus</name>
    <dbReference type="NCBI Taxonomy" id="2576439"/>
    <lineage>
        <taxon>Bacteria</taxon>
        <taxon>Pseudomonadati</taxon>
        <taxon>Pseudomonadota</taxon>
        <taxon>Alphaproteobacteria</taxon>
        <taxon>Candidatus Pelagibacterales</taxon>
        <taxon>Candidatus Pelagibacterales incertae sedis</taxon>
        <taxon>Candidatus Fonsibacter</taxon>
    </lineage>
</organism>
<evidence type="ECO:0000256" key="4">
    <source>
        <dbReference type="ARBA" id="ARBA00022729"/>
    </source>
</evidence>
<dbReference type="GO" id="GO:0005975">
    <property type="term" value="P:carbohydrate metabolic process"/>
    <property type="evidence" value="ECO:0007669"/>
    <property type="project" value="InterPro"/>
</dbReference>
<evidence type="ECO:0000256" key="6">
    <source>
        <dbReference type="SAM" id="SignalP"/>
    </source>
</evidence>
<dbReference type="CDD" id="cd10973">
    <property type="entry name" value="CE4_DAC_u4_5s"/>
    <property type="match status" value="1"/>
</dbReference>
<comment type="function">
    <text evidence="1">Is involved in generating a small heat-stable compound (Nod), an acylated oligomer of N-acetylglucosamine, that stimulates mitosis in various plant protoplasts.</text>
</comment>
<dbReference type="GO" id="GO:0016810">
    <property type="term" value="F:hydrolase activity, acting on carbon-nitrogen (but not peptide) bonds"/>
    <property type="evidence" value="ECO:0007669"/>
    <property type="project" value="InterPro"/>
</dbReference>
<evidence type="ECO:0000313" key="8">
    <source>
        <dbReference type="EMBL" id="NBN88277.1"/>
    </source>
</evidence>
<dbReference type="EMBL" id="RGET01000080">
    <property type="protein sequence ID" value="NBN88277.1"/>
    <property type="molecule type" value="Genomic_DNA"/>
</dbReference>
<dbReference type="SUPFAM" id="SSF88713">
    <property type="entry name" value="Glycoside hydrolase/deacetylase"/>
    <property type="match status" value="1"/>
</dbReference>
<dbReference type="InterPro" id="IPR011330">
    <property type="entry name" value="Glyco_hydro/deAcase_b/a-brl"/>
</dbReference>
<sequence>MAPFIKRIILITFLIIANLSAVNSQEYQNEKGIIGLMYHRFEENKYPTTNVRLKEFNLQLEIINQNKIEFISIDELRKILIENKSYDSKKVLITVDDAFRSFYDNGWKILKERKIPFILFFNTREVSANNPNYMTWDQVREIHNSKIGTIGGHSFSHEYLINKSENEIREDLEKSHKDFLRELSFRPKYFSYPFGEYSSAFKKIVKEFNYELAFGQHSGVIDKSKDLFELPRYPVNENYGKAERFLTLLNTKPFPFKSFKPENKFISKSENPPKIEIEFFKEMSNLEKINCFANDGGEWSKKKISFIEKNWIRINLDKKFTTRTGRINCSLLDKDNQWRWLGFQFVVDGN</sequence>
<name>A0A964XS71_9PROT</name>
<dbReference type="Gene3D" id="3.20.20.370">
    <property type="entry name" value="Glycoside hydrolase/deacetylase"/>
    <property type="match status" value="1"/>
</dbReference>
<feature type="domain" description="NodB homology" evidence="7">
    <location>
        <begin position="89"/>
        <end position="350"/>
    </location>
</feature>
<dbReference type="PANTHER" id="PTHR34216">
    <property type="match status" value="1"/>
</dbReference>
<evidence type="ECO:0000313" key="9">
    <source>
        <dbReference type="Proteomes" id="UP000713222"/>
    </source>
</evidence>
<dbReference type="PANTHER" id="PTHR34216:SF7">
    <property type="entry name" value="POLY-BETA-1,6-N-ACETYL-D-GLUCOSAMINE N-DEACETYLASE"/>
    <property type="match status" value="1"/>
</dbReference>
<accession>A0A964XS71</accession>
<gene>
    <name evidence="8" type="ORF">EBV32_04225</name>
</gene>
<comment type="similarity">
    <text evidence="2">Belongs to the polysaccharide deacetylase family.</text>
</comment>
<dbReference type="InterPro" id="IPR002509">
    <property type="entry name" value="NODB_dom"/>
</dbReference>
<dbReference type="InterPro" id="IPR051398">
    <property type="entry name" value="Polysacch_Deacetylase"/>
</dbReference>
<proteinExistence type="inferred from homology"/>
<evidence type="ECO:0000256" key="1">
    <source>
        <dbReference type="ARBA" id="ARBA00003236"/>
    </source>
</evidence>
<protein>
    <recommendedName>
        <fullName evidence="3">Chitooligosaccharide deacetylase</fullName>
    </recommendedName>
    <alternativeName>
        <fullName evidence="5">Nodulation protein B</fullName>
    </alternativeName>
</protein>
<keyword evidence="4 6" id="KW-0732">Signal</keyword>
<evidence type="ECO:0000256" key="2">
    <source>
        <dbReference type="ARBA" id="ARBA00010973"/>
    </source>
</evidence>
<dbReference type="Proteomes" id="UP000713222">
    <property type="component" value="Unassembled WGS sequence"/>
</dbReference>
<evidence type="ECO:0000256" key="3">
    <source>
        <dbReference type="ARBA" id="ARBA00020071"/>
    </source>
</evidence>
<feature type="signal peptide" evidence="6">
    <location>
        <begin position="1"/>
        <end position="24"/>
    </location>
</feature>
<evidence type="ECO:0000256" key="5">
    <source>
        <dbReference type="ARBA" id="ARBA00032976"/>
    </source>
</evidence>
<dbReference type="Pfam" id="PF01522">
    <property type="entry name" value="Polysacc_deac_1"/>
    <property type="match status" value="1"/>
</dbReference>
<dbReference type="AlphaFoldDB" id="A0A964XS71"/>
<evidence type="ECO:0000259" key="7">
    <source>
        <dbReference type="PROSITE" id="PS51677"/>
    </source>
</evidence>
<comment type="caution">
    <text evidence="8">The sequence shown here is derived from an EMBL/GenBank/DDBJ whole genome shotgun (WGS) entry which is preliminary data.</text>
</comment>